<evidence type="ECO:0000256" key="9">
    <source>
        <dbReference type="ARBA" id="ARBA00022840"/>
    </source>
</evidence>
<dbReference type="PANTHER" id="PTHR43788">
    <property type="entry name" value="DNA2/NAM7 HELICASE FAMILY MEMBER"/>
    <property type="match status" value="1"/>
</dbReference>
<evidence type="ECO:0000313" key="15">
    <source>
        <dbReference type="Proteomes" id="UP000095023"/>
    </source>
</evidence>
<dbReference type="GO" id="GO:0005524">
    <property type="term" value="F:ATP binding"/>
    <property type="evidence" value="ECO:0007669"/>
    <property type="project" value="UniProtKB-KW"/>
</dbReference>
<proteinExistence type="inferred from homology"/>
<feature type="domain" description="DNA2/NAM7 helicase-like C-terminal" evidence="12">
    <location>
        <begin position="413"/>
        <end position="618"/>
    </location>
</feature>
<dbReference type="Pfam" id="PF13087">
    <property type="entry name" value="AAA_12"/>
    <property type="match status" value="1"/>
</dbReference>
<sequence>MLFDKLLKAVDNERIADIAENEALLKSLTLKQLAANGLAVLNLSINNIRSVLGGKLELQLSCFPGTFKNLDSSYISVGDIVKIQNSNTDPDSMPITAVVSKVSSSSVSLILDRADDPAALTAVDNGAPLSIVKLANSTTYKRMEQTLTTLSKLPSQSHLQQVVLGTAPPIQLLDLKQVTPFNITINNSQLDAVKHSIQSELSVIHGPPGTGKTNTVVEVIRQLVLNHNESVLVCAPSNVAADTLLERINPHLPVSSIVRIGHPARVLDSVLCHSLDIATQSSDGGMLVKDIRNEIQQQLAKLKKARYSRERKSIYSELSILRKELRQREATVVQSVLKSAKVIVSTLHTSGSRALVNCKEIKIDTIIIDEVSQSLEPQCWIPLLNFPTAKRLVLAGDNKQLPPTLHIKEKSILAQTLFDRLAKLHKSILRMLLIQYRMNRTIMEFPSNEFYGGNLQADKSVALHLLRDLPGVQDDISTATPVRLIDTQGGYYNECEGLAWDTGLTNESKWNYGEAQLALEEVIKLVHLGVSPSDIGIIAPYSAQVQLLKKLFDEDERIDISGLEISTVDGFQGREKEVIVISMTRSNKESEVGFLSDSRRLNVSITRARRLLLVIGDHETLANGDKVFKNWTEWAANSDSSVVELEYPV</sequence>
<dbReference type="InterPro" id="IPR047187">
    <property type="entry name" value="SF1_C_Upf1"/>
</dbReference>
<name>A0A1E4TKE7_9ASCO</name>
<dbReference type="GO" id="GO:0043139">
    <property type="term" value="F:5'-3' DNA helicase activity"/>
    <property type="evidence" value="ECO:0007669"/>
    <property type="project" value="TreeGrafter"/>
</dbReference>
<dbReference type="EC" id="3.6.4.12" evidence="4"/>
<dbReference type="OrthoDB" id="6513042at2759"/>
<keyword evidence="5" id="KW-0963">Cytoplasm</keyword>
<reference evidence="15" key="1">
    <citation type="submission" date="2016-02" db="EMBL/GenBank/DDBJ databases">
        <title>Comparative genomics of biotechnologically important yeasts.</title>
        <authorList>
            <consortium name="DOE Joint Genome Institute"/>
            <person name="Riley R."/>
            <person name="Haridas S."/>
            <person name="Wolfe K.H."/>
            <person name="Lopes M.R."/>
            <person name="Hittinger C.T."/>
            <person name="Goker M."/>
            <person name="Salamov A."/>
            <person name="Wisecaver J."/>
            <person name="Long T.M."/>
            <person name="Aerts A.L."/>
            <person name="Barry K."/>
            <person name="Choi C."/>
            <person name="Clum A."/>
            <person name="Coughlan A.Y."/>
            <person name="Deshpande S."/>
            <person name="Douglass A.P."/>
            <person name="Hanson S.J."/>
            <person name="Klenk H.-P."/>
            <person name="Labutti K."/>
            <person name="Lapidus A."/>
            <person name="Lindquist E."/>
            <person name="Lipzen A."/>
            <person name="Meier-Kolthoff J.P."/>
            <person name="Ohm R.A."/>
            <person name="Otillar R.P."/>
            <person name="Pangilinan J."/>
            <person name="Peng Y."/>
            <person name="Rokas A."/>
            <person name="Rosa C.A."/>
            <person name="Scheuner C."/>
            <person name="Sibirny A.A."/>
            <person name="Slot J.C."/>
            <person name="Stielow J.B."/>
            <person name="Sun H."/>
            <person name="Kurtzman C.P."/>
            <person name="Blackwell M."/>
            <person name="Jeffries T.W."/>
            <person name="Grigoriev I.V."/>
        </authorList>
    </citation>
    <scope>NUCLEOTIDE SEQUENCE [LARGE SCALE GENOMIC DNA]</scope>
    <source>
        <strain evidence="15">NRRL Y-17796</strain>
    </source>
</reference>
<evidence type="ECO:0000256" key="10">
    <source>
        <dbReference type="ARBA" id="ARBA00023242"/>
    </source>
</evidence>
<dbReference type="GO" id="GO:0016787">
    <property type="term" value="F:hydrolase activity"/>
    <property type="evidence" value="ECO:0007669"/>
    <property type="project" value="UniProtKB-KW"/>
</dbReference>
<evidence type="ECO:0000256" key="6">
    <source>
        <dbReference type="ARBA" id="ARBA00022741"/>
    </source>
</evidence>
<gene>
    <name evidence="14" type="ORF">CANCADRAFT_84103</name>
</gene>
<evidence type="ECO:0000256" key="7">
    <source>
        <dbReference type="ARBA" id="ARBA00022801"/>
    </source>
</evidence>
<dbReference type="InterPro" id="IPR041679">
    <property type="entry name" value="DNA2/NAM7-like_C"/>
</dbReference>
<keyword evidence="8" id="KW-0347">Helicase</keyword>
<dbReference type="Gene3D" id="3.40.50.300">
    <property type="entry name" value="P-loop containing nucleotide triphosphate hydrolases"/>
    <property type="match status" value="2"/>
</dbReference>
<organism evidence="14 15">
    <name type="scientific">Tortispora caseinolytica NRRL Y-17796</name>
    <dbReference type="NCBI Taxonomy" id="767744"/>
    <lineage>
        <taxon>Eukaryota</taxon>
        <taxon>Fungi</taxon>
        <taxon>Dikarya</taxon>
        <taxon>Ascomycota</taxon>
        <taxon>Saccharomycotina</taxon>
        <taxon>Trigonopsidomycetes</taxon>
        <taxon>Trigonopsidales</taxon>
        <taxon>Trigonopsidaceae</taxon>
        <taxon>Tortispora</taxon>
    </lineage>
</organism>
<evidence type="ECO:0000256" key="8">
    <source>
        <dbReference type="ARBA" id="ARBA00022806"/>
    </source>
</evidence>
<evidence type="ECO:0000256" key="5">
    <source>
        <dbReference type="ARBA" id="ARBA00022490"/>
    </source>
</evidence>
<dbReference type="FunFam" id="3.40.50.300:FF:000326">
    <property type="entry name" value="P-loop containing nucleoside triphosphate hydrolase"/>
    <property type="match status" value="1"/>
</dbReference>
<dbReference type="GO" id="GO:0005634">
    <property type="term" value="C:nucleus"/>
    <property type="evidence" value="ECO:0007669"/>
    <property type="project" value="UniProtKB-SubCell"/>
</dbReference>
<dbReference type="InterPro" id="IPR048761">
    <property type="entry name" value="SMUBP-2_HCS1_1B"/>
</dbReference>
<keyword evidence="6" id="KW-0547">Nucleotide-binding</keyword>
<dbReference type="Pfam" id="PF21138">
    <property type="entry name" value="SMUBP-2_HCS1_1B"/>
    <property type="match status" value="1"/>
</dbReference>
<comment type="similarity">
    <text evidence="3">Belongs to the DNA2/NAM7 helicase family.</text>
</comment>
<evidence type="ECO:0000259" key="11">
    <source>
        <dbReference type="Pfam" id="PF13086"/>
    </source>
</evidence>
<dbReference type="Pfam" id="PF13086">
    <property type="entry name" value="AAA_11"/>
    <property type="match status" value="1"/>
</dbReference>
<dbReference type="CDD" id="cd18808">
    <property type="entry name" value="SF1_C_Upf1"/>
    <property type="match status" value="1"/>
</dbReference>
<evidence type="ECO:0000313" key="14">
    <source>
        <dbReference type="EMBL" id="ODV92222.1"/>
    </source>
</evidence>
<dbReference type="InterPro" id="IPR041677">
    <property type="entry name" value="DNA2/NAM7_AAA_11"/>
</dbReference>
<keyword evidence="9" id="KW-0067">ATP-binding</keyword>
<dbReference type="PANTHER" id="PTHR43788:SF8">
    <property type="entry name" value="DNA-BINDING PROTEIN SMUBP-2"/>
    <property type="match status" value="1"/>
</dbReference>
<dbReference type="InterPro" id="IPR027417">
    <property type="entry name" value="P-loop_NTPase"/>
</dbReference>
<evidence type="ECO:0000256" key="3">
    <source>
        <dbReference type="ARBA" id="ARBA00007913"/>
    </source>
</evidence>
<dbReference type="InterPro" id="IPR050534">
    <property type="entry name" value="Coronavir_polyprotein_1ab"/>
</dbReference>
<accession>A0A1E4TKE7</accession>
<comment type="subcellular location">
    <subcellularLocation>
        <location evidence="2">Cytoplasm</location>
    </subcellularLocation>
    <subcellularLocation>
        <location evidence="1">Nucleus</location>
    </subcellularLocation>
</comment>
<dbReference type="AlphaFoldDB" id="A0A1E4TKE7"/>
<dbReference type="GO" id="GO:0003723">
    <property type="term" value="F:RNA binding"/>
    <property type="evidence" value="ECO:0007669"/>
    <property type="project" value="InterPro"/>
</dbReference>
<protein>
    <recommendedName>
        <fullName evidence="4">DNA helicase</fullName>
        <ecNumber evidence="4">3.6.4.12</ecNumber>
    </recommendedName>
</protein>
<evidence type="ECO:0000259" key="12">
    <source>
        <dbReference type="Pfam" id="PF13087"/>
    </source>
</evidence>
<evidence type="ECO:0000259" key="13">
    <source>
        <dbReference type="Pfam" id="PF21138"/>
    </source>
</evidence>
<dbReference type="GO" id="GO:0005694">
    <property type="term" value="C:chromosome"/>
    <property type="evidence" value="ECO:0007669"/>
    <property type="project" value="UniProtKB-ARBA"/>
</dbReference>
<keyword evidence="10" id="KW-0539">Nucleus</keyword>
<feature type="domain" description="Helicase SMUBP-2/HCS1 1B" evidence="13">
    <location>
        <begin position="5"/>
        <end position="120"/>
    </location>
</feature>
<evidence type="ECO:0000256" key="1">
    <source>
        <dbReference type="ARBA" id="ARBA00004123"/>
    </source>
</evidence>
<dbReference type="GO" id="GO:0005737">
    <property type="term" value="C:cytoplasm"/>
    <property type="evidence" value="ECO:0007669"/>
    <property type="project" value="UniProtKB-SubCell"/>
</dbReference>
<dbReference type="Gene3D" id="2.40.30.270">
    <property type="match status" value="1"/>
</dbReference>
<dbReference type="Proteomes" id="UP000095023">
    <property type="component" value="Unassembled WGS sequence"/>
</dbReference>
<keyword evidence="7" id="KW-0378">Hydrolase</keyword>
<evidence type="ECO:0000256" key="4">
    <source>
        <dbReference type="ARBA" id="ARBA00012551"/>
    </source>
</evidence>
<dbReference type="SUPFAM" id="SSF52540">
    <property type="entry name" value="P-loop containing nucleoside triphosphate hydrolases"/>
    <property type="match status" value="1"/>
</dbReference>
<evidence type="ECO:0000256" key="2">
    <source>
        <dbReference type="ARBA" id="ARBA00004496"/>
    </source>
</evidence>
<feature type="domain" description="DNA2/NAM7 helicase helicase" evidence="11">
    <location>
        <begin position="185"/>
        <end position="406"/>
    </location>
</feature>
<dbReference type="EMBL" id="KV453841">
    <property type="protein sequence ID" value="ODV92222.1"/>
    <property type="molecule type" value="Genomic_DNA"/>
</dbReference>
<keyword evidence="15" id="KW-1185">Reference proteome</keyword>